<evidence type="ECO:0000313" key="2">
    <source>
        <dbReference type="EMBL" id="OZC07776.1"/>
    </source>
</evidence>
<proteinExistence type="predicted"/>
<dbReference type="Proteomes" id="UP000242913">
    <property type="component" value="Unassembled WGS sequence"/>
</dbReference>
<name>A0A238BSD5_9BILA</name>
<evidence type="ECO:0000256" key="1">
    <source>
        <dbReference type="SAM" id="MobiDB-lite"/>
    </source>
</evidence>
<reference evidence="2 3" key="1">
    <citation type="submission" date="2015-12" db="EMBL/GenBank/DDBJ databases">
        <title>Draft genome of the nematode, Onchocerca flexuosa.</title>
        <authorList>
            <person name="Mitreva M."/>
        </authorList>
    </citation>
    <scope>NUCLEOTIDE SEQUENCE [LARGE SCALE GENOMIC DNA]</scope>
    <source>
        <strain evidence="2">Red Deer</strain>
    </source>
</reference>
<dbReference type="AlphaFoldDB" id="A0A238BSD5"/>
<accession>A0A238BSD5</accession>
<keyword evidence="3" id="KW-1185">Reference proteome</keyword>
<dbReference type="EMBL" id="KZ270022">
    <property type="protein sequence ID" value="OZC07776.1"/>
    <property type="molecule type" value="Genomic_DNA"/>
</dbReference>
<gene>
    <name evidence="2" type="ORF">X798_05214</name>
</gene>
<protein>
    <submittedName>
        <fullName evidence="2">Uncharacterized protein</fullName>
    </submittedName>
</protein>
<feature type="non-terminal residue" evidence="2">
    <location>
        <position position="1115"/>
    </location>
</feature>
<evidence type="ECO:0000313" key="3">
    <source>
        <dbReference type="Proteomes" id="UP000242913"/>
    </source>
</evidence>
<sequence length="1115" mass="128096">MSSWLTFFRLRKIEEEESNNSVEELRKELSLNSSILQELNEEQQIHIKEVFRRAQQSQKEARVVLNTKKLSRLSDIKFRGTIDENEEFFTVRDESFVQMDSLPETMEVTEACDSLFSPSYNCPESSVNDSRDTKSEIFVDSSSEHPVKFTQSIKRLSRQLYRWMSSLDDDGSDILTSARKLVRFSTPLNIERNTEFAKYVSNMSHEICTLAIADSVCKTVLDQYCHWLCTVIFTAVYNELKLKYGIEAEIDKYCSELTINIFKCVYMNAVELLCGQERLHATWSRNDRDVHIALLRASSTNFKKSVSCECIQSLAHLIDQESALYCHSDLDDDSAEEFCYVLLEEDKEKLSQKLISVLQNFAEELWIHILALVLADVVLKNQNSKLQEQFPDINLSSLVQEKIQRRNENSFFSVDDHISLDESSCSMSSDEFINEYTLLDNEKDSLHLYMKQQVDGRISPPLILYEVDSARDIYLNPSLTDVCGTKKQRPVFRSNSGSENSETEWNTRQQYGSEYYNNECFYVEKSTSPAKLNNDGKTGNAEAMKYIEQIIKEAECVISDQAPPKTTQNAKIIDQERNMDLEFDFMMGLQEWSSSTLNAMIHHSTTIFDNEIKLEHHAETDLSKTLKSKDGIHNQEMQKEWKKEIEEGHTSLHSETLLDLTTEITSNYTEDKQIPLKPRCSPDEDKISNISRFMSERAFQDFKDKPIWQSYDSKNGKVKSCNEFDKRHSTEVAPTQVVISEKLIYQDNSIDLFKNDLDIPGPIFRNQKLNLVSAVKSDYTDSIDSDVLDQTYSNFDIVIKKRSNEDEQSFTVEKRKWSKFANEEIGKKLQIQENLRDSKKSETKSDLQFELIMAEITEDKHQETCDLRRVDLENKDAAHRLLHSINEINHEEIKCNDFKNKKEEWKAESYGHPETNQNNDQFKTTILQNLVAVPDGNIAGQKFDPLYSLMISDIDSQACKTDAKKSSSSSTFKPDLTIAGVSRYNTIADNSRQLLIKQKVEDPAEETFGGFQTLKSPEMKLPIEKDLAEVEGIKSNYEKYNMEDNQYPSSVTSGPDSQQESVDIQNMLPSDDMVPINNMRLAEDVSSTGDVASVIDMIPSEKMVSNKDENSDGKL</sequence>
<dbReference type="OrthoDB" id="5828491at2759"/>
<organism evidence="2 3">
    <name type="scientific">Onchocerca flexuosa</name>
    <dbReference type="NCBI Taxonomy" id="387005"/>
    <lineage>
        <taxon>Eukaryota</taxon>
        <taxon>Metazoa</taxon>
        <taxon>Ecdysozoa</taxon>
        <taxon>Nematoda</taxon>
        <taxon>Chromadorea</taxon>
        <taxon>Rhabditida</taxon>
        <taxon>Spirurina</taxon>
        <taxon>Spiruromorpha</taxon>
        <taxon>Filarioidea</taxon>
        <taxon>Onchocercidae</taxon>
        <taxon>Onchocerca</taxon>
    </lineage>
</organism>
<feature type="region of interest" description="Disordered" evidence="1">
    <location>
        <begin position="1044"/>
        <end position="1063"/>
    </location>
</feature>